<gene>
    <name evidence="2" type="ORF">A2849_02275</name>
</gene>
<reference evidence="2 3" key="1">
    <citation type="journal article" date="2016" name="Nat. Commun.">
        <title>Thousands of microbial genomes shed light on interconnected biogeochemical processes in an aquifer system.</title>
        <authorList>
            <person name="Anantharaman K."/>
            <person name="Brown C.T."/>
            <person name="Hug L.A."/>
            <person name="Sharon I."/>
            <person name="Castelle C.J."/>
            <person name="Probst A.J."/>
            <person name="Thomas B.C."/>
            <person name="Singh A."/>
            <person name="Wilkins M.J."/>
            <person name="Karaoz U."/>
            <person name="Brodie E.L."/>
            <person name="Williams K.H."/>
            <person name="Hubbard S.S."/>
            <person name="Banfield J.F."/>
        </authorList>
    </citation>
    <scope>NUCLEOTIDE SEQUENCE [LARGE SCALE GENOMIC DNA]</scope>
</reference>
<dbReference type="Pfam" id="PF21694">
    <property type="entry name" value="DNA_pol3_delta_C"/>
    <property type="match status" value="1"/>
</dbReference>
<organism evidence="2 3">
    <name type="scientific">Candidatus Taylorbacteria bacterium RIFCSPHIGHO2_01_FULL_51_15</name>
    <dbReference type="NCBI Taxonomy" id="1802304"/>
    <lineage>
        <taxon>Bacteria</taxon>
        <taxon>Candidatus Tayloriibacteriota</taxon>
    </lineage>
</organism>
<sequence>MFYFLYGTDTDTARAKAGALTEGLRKKKPDAEVFRLDAFNWNEAKLQELASGQGLFNPSFIVQVVSLFEHAEAKAAFMERLQEIALSPNIFIVLEGIVDKKTLLKVTRFAERVQAFESKVGKKKTEFNIFSLTDALGKRDRRNLWVLFETALGSGAASEEIHGILFWQVKSILLASGAKTASEAGVAPFVFAKAKSFRRNYSIPELQGLSSKLVRIYHDSHRGIHDFEIALERFVLTL</sequence>
<dbReference type="InterPro" id="IPR008921">
    <property type="entry name" value="DNA_pol3_clamp-load_cplx_C"/>
</dbReference>
<protein>
    <recommendedName>
        <fullName evidence="1">DNA polymerase III delta subunit-like C-terminal domain-containing protein</fullName>
    </recommendedName>
</protein>
<dbReference type="AlphaFoldDB" id="A0A1G2MB74"/>
<evidence type="ECO:0000259" key="1">
    <source>
        <dbReference type="Pfam" id="PF21694"/>
    </source>
</evidence>
<accession>A0A1G2MB74</accession>
<dbReference type="GO" id="GO:0003677">
    <property type="term" value="F:DNA binding"/>
    <property type="evidence" value="ECO:0007669"/>
    <property type="project" value="InterPro"/>
</dbReference>
<dbReference type="Proteomes" id="UP000178121">
    <property type="component" value="Unassembled WGS sequence"/>
</dbReference>
<evidence type="ECO:0000313" key="3">
    <source>
        <dbReference type="Proteomes" id="UP000178121"/>
    </source>
</evidence>
<feature type="domain" description="DNA polymerase III delta subunit-like C-terminal" evidence="1">
    <location>
        <begin position="128"/>
        <end position="237"/>
    </location>
</feature>
<dbReference type="InterPro" id="IPR048466">
    <property type="entry name" value="DNA_pol3_delta-like_C"/>
</dbReference>
<dbReference type="GO" id="GO:0006260">
    <property type="term" value="P:DNA replication"/>
    <property type="evidence" value="ECO:0007669"/>
    <property type="project" value="InterPro"/>
</dbReference>
<dbReference type="Gene3D" id="1.20.272.10">
    <property type="match status" value="1"/>
</dbReference>
<dbReference type="SUPFAM" id="SSF48019">
    <property type="entry name" value="post-AAA+ oligomerization domain-like"/>
    <property type="match status" value="1"/>
</dbReference>
<name>A0A1G2MB74_9BACT</name>
<evidence type="ECO:0000313" key="2">
    <source>
        <dbReference type="EMBL" id="OHA21160.1"/>
    </source>
</evidence>
<dbReference type="EMBL" id="MHRI01000013">
    <property type="protein sequence ID" value="OHA21160.1"/>
    <property type="molecule type" value="Genomic_DNA"/>
</dbReference>
<proteinExistence type="predicted"/>
<comment type="caution">
    <text evidence="2">The sequence shown here is derived from an EMBL/GenBank/DDBJ whole genome shotgun (WGS) entry which is preliminary data.</text>
</comment>